<evidence type="ECO:0000313" key="2">
    <source>
        <dbReference type="Proteomes" id="UP000748756"/>
    </source>
</evidence>
<proteinExistence type="predicted"/>
<feature type="non-terminal residue" evidence="1">
    <location>
        <position position="1"/>
    </location>
</feature>
<evidence type="ECO:0000313" key="1">
    <source>
        <dbReference type="EMBL" id="KAF9151982.1"/>
    </source>
</evidence>
<protein>
    <submittedName>
        <fullName evidence="1">Uncharacterized protein</fullName>
    </submittedName>
</protein>
<name>A0A9P5S2K9_9FUNG</name>
<dbReference type="OrthoDB" id="2427749at2759"/>
<dbReference type="Proteomes" id="UP000748756">
    <property type="component" value="Unassembled WGS sequence"/>
</dbReference>
<organism evidence="1 2">
    <name type="scientific">Linnemannia schmuckeri</name>
    <dbReference type="NCBI Taxonomy" id="64567"/>
    <lineage>
        <taxon>Eukaryota</taxon>
        <taxon>Fungi</taxon>
        <taxon>Fungi incertae sedis</taxon>
        <taxon>Mucoromycota</taxon>
        <taxon>Mortierellomycotina</taxon>
        <taxon>Mortierellomycetes</taxon>
        <taxon>Mortierellales</taxon>
        <taxon>Mortierellaceae</taxon>
        <taxon>Linnemannia</taxon>
    </lineage>
</organism>
<reference evidence="1" key="1">
    <citation type="journal article" date="2020" name="Fungal Divers.">
        <title>Resolving the Mortierellaceae phylogeny through synthesis of multi-gene phylogenetics and phylogenomics.</title>
        <authorList>
            <person name="Vandepol N."/>
            <person name="Liber J."/>
            <person name="Desiro A."/>
            <person name="Na H."/>
            <person name="Kennedy M."/>
            <person name="Barry K."/>
            <person name="Grigoriev I.V."/>
            <person name="Miller A.N."/>
            <person name="O'Donnell K."/>
            <person name="Stajich J.E."/>
            <person name="Bonito G."/>
        </authorList>
    </citation>
    <scope>NUCLEOTIDE SEQUENCE</scope>
    <source>
        <strain evidence="1">NRRL 6426</strain>
    </source>
</reference>
<accession>A0A9P5S2K9</accession>
<dbReference type="EMBL" id="JAAAUQ010000278">
    <property type="protein sequence ID" value="KAF9151982.1"/>
    <property type="molecule type" value="Genomic_DNA"/>
</dbReference>
<comment type="caution">
    <text evidence="1">The sequence shown here is derived from an EMBL/GenBank/DDBJ whole genome shotgun (WGS) entry which is preliminary data.</text>
</comment>
<sequence length="82" mass="8530">YGKMQISWNDGTQSVISQASFRAEAFTASIDGGGVSEGMFMGDTIHMNGRTTISAIEIGAQCITSGVSTYALGIDSFIIGSI</sequence>
<keyword evidence="2" id="KW-1185">Reference proteome</keyword>
<dbReference type="AlphaFoldDB" id="A0A9P5S2K9"/>
<gene>
    <name evidence="1" type="ORF">BG015_005953</name>
</gene>